<dbReference type="Pfam" id="PF00501">
    <property type="entry name" value="AMP-binding"/>
    <property type="match status" value="1"/>
</dbReference>
<dbReference type="Gene3D" id="3.40.50.12780">
    <property type="entry name" value="N-terminal domain of ligase-like"/>
    <property type="match status" value="1"/>
</dbReference>
<dbReference type="EMBL" id="CAVLGL010000088">
    <property type="protein sequence ID" value="CAK1593303.1"/>
    <property type="molecule type" value="Genomic_DNA"/>
</dbReference>
<dbReference type="PROSITE" id="PS00455">
    <property type="entry name" value="AMP_BINDING"/>
    <property type="match status" value="1"/>
</dbReference>
<dbReference type="Pfam" id="PF13193">
    <property type="entry name" value="AMP-binding_C"/>
    <property type="match status" value="1"/>
</dbReference>
<comment type="subcellular location">
    <subcellularLocation>
        <location evidence="1">Peroxisome</location>
    </subcellularLocation>
</comment>
<feature type="domain" description="AMP-binding enzyme C-terminal" evidence="6">
    <location>
        <begin position="442"/>
        <end position="518"/>
    </location>
</feature>
<dbReference type="InterPro" id="IPR042099">
    <property type="entry name" value="ANL_N_sf"/>
</dbReference>
<evidence type="ECO:0000256" key="3">
    <source>
        <dbReference type="ARBA" id="ARBA00022598"/>
    </source>
</evidence>
<evidence type="ECO:0000259" key="5">
    <source>
        <dbReference type="Pfam" id="PF00501"/>
    </source>
</evidence>
<proteinExistence type="inferred from homology"/>
<evidence type="ECO:0000313" key="7">
    <source>
        <dbReference type="EMBL" id="CAK1593303.1"/>
    </source>
</evidence>
<protein>
    <recommendedName>
        <fullName evidence="9">Luciferin 4-monooxygenase</fullName>
    </recommendedName>
</protein>
<dbReference type="CDD" id="cd05911">
    <property type="entry name" value="Firefly_Luc_like"/>
    <property type="match status" value="1"/>
</dbReference>
<dbReference type="InterPro" id="IPR000873">
    <property type="entry name" value="AMP-dep_synth/lig_dom"/>
</dbReference>
<dbReference type="InterPro" id="IPR025110">
    <property type="entry name" value="AMP-bd_C"/>
</dbReference>
<accession>A0AAV1LD76</accession>
<name>A0AAV1LD76_9NEOP</name>
<evidence type="ECO:0000256" key="1">
    <source>
        <dbReference type="ARBA" id="ARBA00004275"/>
    </source>
</evidence>
<dbReference type="InterPro" id="IPR020845">
    <property type="entry name" value="AMP-binding_CS"/>
</dbReference>
<dbReference type="PANTHER" id="PTHR24096:SF149">
    <property type="entry name" value="AMP-BINDING DOMAIN-CONTAINING PROTEIN-RELATED"/>
    <property type="match status" value="1"/>
</dbReference>
<sequence>MFKNRNYVYGPEDRYVPAKLNAGEFILEKIWQFKDTVALINGATDEKLTYGEMAQEAMNLAVSLVRLGVRRGDVVAICAENRREFWSTVIGITCAGAVVTTVNMIYTKGELKHVMGITKPTFMFCSPLALKVQAKNFRSLEYVKKFIVYGDEKIPNMLSYNDLAIAGPASKLSQHVKYEDFDAVDVEGQNDLAMILYSSGTTGLPKGVMITHLNVLTASASNVERPSFVTLSITPWYHTMGLMSHLIGFVKGRTTVYLPKFEVDLYLKTIEKYQISQLTVVPPVLVALCKSPSKYDVSSVLVIFSGAAPLHKETIVAVHKRFPNVQAVLQGYGMTESTLVVTININGDKEGSVGQVNSNTIIKIVDPETRKVLGPNQNGEICIKGAMIMKGYIGKKRQDDFDEEGFFKTGDIGYYDDDKYFYIVDRLKELIKYKGYQVAPAELEAVLLKHAGVRDAGVVGVPHASAGEVPLAFVVLQPGAETTEAELQQFVAERLSNSKHLRGGVRFVEAIPKTLTGKILRKELKKMAKSTRSKL</sequence>
<evidence type="ECO:0000256" key="4">
    <source>
        <dbReference type="ARBA" id="ARBA00023140"/>
    </source>
</evidence>
<dbReference type="SUPFAM" id="SSF56801">
    <property type="entry name" value="Acetyl-CoA synthetase-like"/>
    <property type="match status" value="1"/>
</dbReference>
<feature type="domain" description="AMP-dependent synthetase/ligase" evidence="5">
    <location>
        <begin position="32"/>
        <end position="392"/>
    </location>
</feature>
<evidence type="ECO:0008006" key="9">
    <source>
        <dbReference type="Google" id="ProtNLM"/>
    </source>
</evidence>
<dbReference type="Proteomes" id="UP001314205">
    <property type="component" value="Unassembled WGS sequence"/>
</dbReference>
<dbReference type="PANTHER" id="PTHR24096">
    <property type="entry name" value="LONG-CHAIN-FATTY-ACID--COA LIGASE"/>
    <property type="match status" value="1"/>
</dbReference>
<evidence type="ECO:0000256" key="2">
    <source>
        <dbReference type="ARBA" id="ARBA00006432"/>
    </source>
</evidence>
<dbReference type="FunFam" id="3.30.300.30:FF:000007">
    <property type="entry name" value="4-coumarate--CoA ligase 2"/>
    <property type="match status" value="1"/>
</dbReference>
<gene>
    <name evidence="7" type="ORF">PARMNEM_LOCUS13100</name>
</gene>
<reference evidence="7 8" key="1">
    <citation type="submission" date="2023-11" db="EMBL/GenBank/DDBJ databases">
        <authorList>
            <person name="Hedman E."/>
            <person name="Englund M."/>
            <person name="Stromberg M."/>
            <person name="Nyberg Akerstrom W."/>
            <person name="Nylinder S."/>
            <person name="Jareborg N."/>
            <person name="Kallberg Y."/>
            <person name="Kronander E."/>
        </authorList>
    </citation>
    <scope>NUCLEOTIDE SEQUENCE [LARGE SCALE GENOMIC DNA]</scope>
</reference>
<keyword evidence="8" id="KW-1185">Reference proteome</keyword>
<dbReference type="InterPro" id="IPR045851">
    <property type="entry name" value="AMP-bd_C_sf"/>
</dbReference>
<evidence type="ECO:0000313" key="8">
    <source>
        <dbReference type="Proteomes" id="UP001314205"/>
    </source>
</evidence>
<organism evidence="7 8">
    <name type="scientific">Parnassius mnemosyne</name>
    <name type="common">clouded apollo</name>
    <dbReference type="NCBI Taxonomy" id="213953"/>
    <lineage>
        <taxon>Eukaryota</taxon>
        <taxon>Metazoa</taxon>
        <taxon>Ecdysozoa</taxon>
        <taxon>Arthropoda</taxon>
        <taxon>Hexapoda</taxon>
        <taxon>Insecta</taxon>
        <taxon>Pterygota</taxon>
        <taxon>Neoptera</taxon>
        <taxon>Endopterygota</taxon>
        <taxon>Lepidoptera</taxon>
        <taxon>Glossata</taxon>
        <taxon>Ditrysia</taxon>
        <taxon>Papilionoidea</taxon>
        <taxon>Papilionidae</taxon>
        <taxon>Parnassiinae</taxon>
        <taxon>Parnassini</taxon>
        <taxon>Parnassius</taxon>
        <taxon>Driopa</taxon>
    </lineage>
</organism>
<dbReference type="AlphaFoldDB" id="A0AAV1LD76"/>
<dbReference type="GO" id="GO:0005777">
    <property type="term" value="C:peroxisome"/>
    <property type="evidence" value="ECO:0007669"/>
    <property type="project" value="UniProtKB-SubCell"/>
</dbReference>
<comment type="caution">
    <text evidence="7">The sequence shown here is derived from an EMBL/GenBank/DDBJ whole genome shotgun (WGS) entry which is preliminary data.</text>
</comment>
<keyword evidence="3" id="KW-0436">Ligase</keyword>
<dbReference type="GO" id="GO:0016405">
    <property type="term" value="F:CoA-ligase activity"/>
    <property type="evidence" value="ECO:0007669"/>
    <property type="project" value="TreeGrafter"/>
</dbReference>
<dbReference type="Gene3D" id="3.30.300.30">
    <property type="match status" value="1"/>
</dbReference>
<evidence type="ECO:0000259" key="6">
    <source>
        <dbReference type="Pfam" id="PF13193"/>
    </source>
</evidence>
<keyword evidence="4" id="KW-0576">Peroxisome</keyword>
<comment type="similarity">
    <text evidence="2">Belongs to the ATP-dependent AMP-binding enzyme family.</text>
</comment>